<dbReference type="EnsemblPlants" id="Pp3c11_2629V3.1">
    <property type="protein sequence ID" value="PAC:32956300.CDS.1"/>
    <property type="gene ID" value="Pp3c11_2629"/>
</dbReference>
<dbReference type="AlphaFoldDB" id="A0A2K1JT73"/>
<proteinExistence type="predicted"/>
<protein>
    <submittedName>
        <fullName evidence="1 2">Uncharacterized protein</fullName>
    </submittedName>
</protein>
<dbReference type="Proteomes" id="UP000006727">
    <property type="component" value="Chromosome 11"/>
</dbReference>
<reference evidence="1 3" key="1">
    <citation type="journal article" date="2008" name="Science">
        <title>The Physcomitrella genome reveals evolutionary insights into the conquest of land by plants.</title>
        <authorList>
            <person name="Rensing S."/>
            <person name="Lang D."/>
            <person name="Zimmer A."/>
            <person name="Terry A."/>
            <person name="Salamov A."/>
            <person name="Shapiro H."/>
            <person name="Nishiyama T."/>
            <person name="Perroud P.-F."/>
            <person name="Lindquist E."/>
            <person name="Kamisugi Y."/>
            <person name="Tanahashi T."/>
            <person name="Sakakibara K."/>
            <person name="Fujita T."/>
            <person name="Oishi K."/>
            <person name="Shin-I T."/>
            <person name="Kuroki Y."/>
            <person name="Toyoda A."/>
            <person name="Suzuki Y."/>
            <person name="Hashimoto A."/>
            <person name="Yamaguchi K."/>
            <person name="Sugano A."/>
            <person name="Kohara Y."/>
            <person name="Fujiyama A."/>
            <person name="Anterola A."/>
            <person name="Aoki S."/>
            <person name="Ashton N."/>
            <person name="Barbazuk W.B."/>
            <person name="Barker E."/>
            <person name="Bennetzen J."/>
            <person name="Bezanilla M."/>
            <person name="Blankenship R."/>
            <person name="Cho S.H."/>
            <person name="Dutcher S."/>
            <person name="Estelle M."/>
            <person name="Fawcett J.A."/>
            <person name="Gundlach H."/>
            <person name="Hanada K."/>
            <person name="Heyl A."/>
            <person name="Hicks K.A."/>
            <person name="Hugh J."/>
            <person name="Lohr M."/>
            <person name="Mayer K."/>
            <person name="Melkozernov A."/>
            <person name="Murata T."/>
            <person name="Nelson D."/>
            <person name="Pils B."/>
            <person name="Prigge M."/>
            <person name="Reiss B."/>
            <person name="Renner T."/>
            <person name="Rombauts S."/>
            <person name="Rushton P."/>
            <person name="Sanderfoot A."/>
            <person name="Schween G."/>
            <person name="Shiu S.-H."/>
            <person name="Stueber K."/>
            <person name="Theodoulou F.L."/>
            <person name="Tu H."/>
            <person name="Van de Peer Y."/>
            <person name="Verrier P.J."/>
            <person name="Waters E."/>
            <person name="Wood A."/>
            <person name="Yang L."/>
            <person name="Cove D."/>
            <person name="Cuming A."/>
            <person name="Hasebe M."/>
            <person name="Lucas S."/>
            <person name="Mishler D.B."/>
            <person name="Reski R."/>
            <person name="Grigoriev I."/>
            <person name="Quatrano R.S."/>
            <person name="Boore J.L."/>
        </authorList>
    </citation>
    <scope>NUCLEOTIDE SEQUENCE [LARGE SCALE GENOMIC DNA]</scope>
    <source>
        <strain evidence="2 3">cv. Gransden 2004</strain>
    </source>
</reference>
<sequence>MSPWSGVQRCPRLSMQRIGPSPQILPISVSFSPIVCPCRSRIRSQIVTVKSGPEGGAPLYPCTPPAVQCRSPLDAASEERSSENGTFLFTPSM</sequence>
<evidence type="ECO:0000313" key="1">
    <source>
        <dbReference type="EMBL" id="PNR44733.1"/>
    </source>
</evidence>
<reference evidence="1 3" key="2">
    <citation type="journal article" date="2018" name="Plant J.">
        <title>The Physcomitrella patens chromosome-scale assembly reveals moss genome structure and evolution.</title>
        <authorList>
            <person name="Lang D."/>
            <person name="Ullrich K.K."/>
            <person name="Murat F."/>
            <person name="Fuchs J."/>
            <person name="Jenkins J."/>
            <person name="Haas F.B."/>
            <person name="Piednoel M."/>
            <person name="Gundlach H."/>
            <person name="Van Bel M."/>
            <person name="Meyberg R."/>
            <person name="Vives C."/>
            <person name="Morata J."/>
            <person name="Symeonidi A."/>
            <person name="Hiss M."/>
            <person name="Muchero W."/>
            <person name="Kamisugi Y."/>
            <person name="Saleh O."/>
            <person name="Blanc G."/>
            <person name="Decker E.L."/>
            <person name="van Gessel N."/>
            <person name="Grimwood J."/>
            <person name="Hayes R.D."/>
            <person name="Graham S.W."/>
            <person name="Gunter L.E."/>
            <person name="McDaniel S.F."/>
            <person name="Hoernstein S.N.W."/>
            <person name="Larsson A."/>
            <person name="Li F.W."/>
            <person name="Perroud P.F."/>
            <person name="Phillips J."/>
            <person name="Ranjan P."/>
            <person name="Rokshar D.S."/>
            <person name="Rothfels C.J."/>
            <person name="Schneider L."/>
            <person name="Shu S."/>
            <person name="Stevenson D.W."/>
            <person name="Thummler F."/>
            <person name="Tillich M."/>
            <person name="Villarreal Aguilar J.C."/>
            <person name="Widiez T."/>
            <person name="Wong G.K."/>
            <person name="Wymore A."/>
            <person name="Zhang Y."/>
            <person name="Zimmer A.D."/>
            <person name="Quatrano R.S."/>
            <person name="Mayer K.F.X."/>
            <person name="Goodstein D."/>
            <person name="Casacuberta J.M."/>
            <person name="Vandepoele K."/>
            <person name="Reski R."/>
            <person name="Cuming A.C."/>
            <person name="Tuskan G.A."/>
            <person name="Maumus F."/>
            <person name="Salse J."/>
            <person name="Schmutz J."/>
            <person name="Rensing S.A."/>
        </authorList>
    </citation>
    <scope>NUCLEOTIDE SEQUENCE [LARGE SCALE GENOMIC DNA]</scope>
    <source>
        <strain evidence="2 3">cv. Gransden 2004</strain>
    </source>
</reference>
<dbReference type="Gramene" id="Pp3c11_2629V3.1">
    <property type="protein sequence ID" value="PAC:32956300.CDS.1"/>
    <property type="gene ID" value="Pp3c11_2629"/>
</dbReference>
<dbReference type="EMBL" id="ABEU02000011">
    <property type="protein sequence ID" value="PNR44733.1"/>
    <property type="molecule type" value="Genomic_DNA"/>
</dbReference>
<gene>
    <name evidence="1" type="ORF">PHYPA_014503</name>
</gene>
<dbReference type="InParanoid" id="A0A2K1JT73"/>
<organism evidence="1">
    <name type="scientific">Physcomitrium patens</name>
    <name type="common">Spreading-leaved earth moss</name>
    <name type="synonym">Physcomitrella patens</name>
    <dbReference type="NCBI Taxonomy" id="3218"/>
    <lineage>
        <taxon>Eukaryota</taxon>
        <taxon>Viridiplantae</taxon>
        <taxon>Streptophyta</taxon>
        <taxon>Embryophyta</taxon>
        <taxon>Bryophyta</taxon>
        <taxon>Bryophytina</taxon>
        <taxon>Bryopsida</taxon>
        <taxon>Funariidae</taxon>
        <taxon>Funariales</taxon>
        <taxon>Funariaceae</taxon>
        <taxon>Physcomitrium</taxon>
    </lineage>
</organism>
<keyword evidence="3" id="KW-1185">Reference proteome</keyword>
<evidence type="ECO:0000313" key="3">
    <source>
        <dbReference type="Proteomes" id="UP000006727"/>
    </source>
</evidence>
<accession>A0A2K1JT73</accession>
<evidence type="ECO:0000313" key="2">
    <source>
        <dbReference type="EnsemblPlants" id="PAC:32956300.CDS.1"/>
    </source>
</evidence>
<reference evidence="2" key="3">
    <citation type="submission" date="2020-12" db="UniProtKB">
        <authorList>
            <consortium name="EnsemblPlants"/>
        </authorList>
    </citation>
    <scope>IDENTIFICATION</scope>
</reference>
<name>A0A2K1JT73_PHYPA</name>